<evidence type="ECO:0000256" key="3">
    <source>
        <dbReference type="ARBA" id="ARBA00023082"/>
    </source>
</evidence>
<keyword evidence="3" id="KW-0731">Sigma factor</keyword>
<comment type="similarity">
    <text evidence="1">Belongs to the sigma-70 factor family. ECF subfamily.</text>
</comment>
<dbReference type="PANTHER" id="PTHR43133">
    <property type="entry name" value="RNA POLYMERASE ECF-TYPE SIGMA FACTO"/>
    <property type="match status" value="1"/>
</dbReference>
<dbReference type="PANTHER" id="PTHR43133:SF61">
    <property type="entry name" value="ECF RNA POLYMERASE SIGMA FACTOR SIGC"/>
    <property type="match status" value="1"/>
</dbReference>
<organism evidence="7 8">
    <name type="scientific">Candidatus Phycosocius bacilliformis</name>
    <dbReference type="NCBI Taxonomy" id="1445552"/>
    <lineage>
        <taxon>Bacteria</taxon>
        <taxon>Pseudomonadati</taxon>
        <taxon>Pseudomonadota</taxon>
        <taxon>Alphaproteobacteria</taxon>
        <taxon>Caulobacterales</taxon>
        <taxon>Caulobacterales incertae sedis</taxon>
        <taxon>Candidatus Phycosocius</taxon>
    </lineage>
</organism>
<evidence type="ECO:0000259" key="5">
    <source>
        <dbReference type="Pfam" id="PF04542"/>
    </source>
</evidence>
<evidence type="ECO:0000256" key="4">
    <source>
        <dbReference type="ARBA" id="ARBA00023163"/>
    </source>
</evidence>
<dbReference type="OrthoDB" id="9784272at2"/>
<dbReference type="InterPro" id="IPR013324">
    <property type="entry name" value="RNA_pol_sigma_r3/r4-like"/>
</dbReference>
<dbReference type="AlphaFoldDB" id="A0A2P2EDU9"/>
<gene>
    <name evidence="7" type="primary">rpoE_2</name>
    <name evidence="7" type="ORF">PbB2_02918</name>
</gene>
<comment type="caution">
    <text evidence="7">The sequence shown here is derived from an EMBL/GenBank/DDBJ whole genome shotgun (WGS) entry which is preliminary data.</text>
</comment>
<dbReference type="GO" id="GO:0003677">
    <property type="term" value="F:DNA binding"/>
    <property type="evidence" value="ECO:0007669"/>
    <property type="project" value="InterPro"/>
</dbReference>
<dbReference type="Proteomes" id="UP000245086">
    <property type="component" value="Unassembled WGS sequence"/>
</dbReference>
<dbReference type="Gene3D" id="1.10.10.10">
    <property type="entry name" value="Winged helix-like DNA-binding domain superfamily/Winged helix DNA-binding domain"/>
    <property type="match status" value="1"/>
</dbReference>
<dbReference type="Pfam" id="PF08281">
    <property type="entry name" value="Sigma70_r4_2"/>
    <property type="match status" value="1"/>
</dbReference>
<feature type="domain" description="RNA polymerase sigma-70 region 2" evidence="5">
    <location>
        <begin position="32"/>
        <end position="103"/>
    </location>
</feature>
<dbReference type="GO" id="GO:0016987">
    <property type="term" value="F:sigma factor activity"/>
    <property type="evidence" value="ECO:0007669"/>
    <property type="project" value="UniProtKB-KW"/>
</dbReference>
<evidence type="ECO:0000256" key="1">
    <source>
        <dbReference type="ARBA" id="ARBA00010641"/>
    </source>
</evidence>
<evidence type="ECO:0000259" key="6">
    <source>
        <dbReference type="Pfam" id="PF08281"/>
    </source>
</evidence>
<keyword evidence="2" id="KW-0805">Transcription regulation</keyword>
<name>A0A2P2EDU9_9PROT</name>
<keyword evidence="4" id="KW-0804">Transcription</keyword>
<dbReference type="CDD" id="cd06171">
    <property type="entry name" value="Sigma70_r4"/>
    <property type="match status" value="1"/>
</dbReference>
<dbReference type="RefSeq" id="WP_108986116.1">
    <property type="nucleotide sequence ID" value="NZ_BFBR01000011.1"/>
</dbReference>
<dbReference type="InterPro" id="IPR013249">
    <property type="entry name" value="RNA_pol_sigma70_r4_t2"/>
</dbReference>
<dbReference type="GO" id="GO:0006352">
    <property type="term" value="P:DNA-templated transcription initiation"/>
    <property type="evidence" value="ECO:0007669"/>
    <property type="project" value="InterPro"/>
</dbReference>
<evidence type="ECO:0000313" key="7">
    <source>
        <dbReference type="EMBL" id="GBF59226.1"/>
    </source>
</evidence>
<dbReference type="Pfam" id="PF04542">
    <property type="entry name" value="Sigma70_r2"/>
    <property type="match status" value="1"/>
</dbReference>
<proteinExistence type="inferred from homology"/>
<evidence type="ECO:0000313" key="8">
    <source>
        <dbReference type="Proteomes" id="UP000245086"/>
    </source>
</evidence>
<dbReference type="SUPFAM" id="SSF88946">
    <property type="entry name" value="Sigma2 domain of RNA polymerase sigma factors"/>
    <property type="match status" value="1"/>
</dbReference>
<protein>
    <submittedName>
        <fullName evidence="7">ECF RNA polymerase sigma-E factor</fullName>
    </submittedName>
</protein>
<evidence type="ECO:0000256" key="2">
    <source>
        <dbReference type="ARBA" id="ARBA00023015"/>
    </source>
</evidence>
<dbReference type="InterPro" id="IPR007627">
    <property type="entry name" value="RNA_pol_sigma70_r2"/>
</dbReference>
<accession>A0A2P2EDU9</accession>
<reference evidence="7" key="1">
    <citation type="journal article" date="2018" name="Genome Announc.">
        <title>Draft Genome Sequence of "Candidatus Phycosocius bacilliformis," an Alphaproteobacterial Ectosymbiont of the Hydrocarbon-Producing Green Alga Botryococcus braunii.</title>
        <authorList>
            <person name="Tanabe Y."/>
            <person name="Yamaguchi H."/>
            <person name="Watanabe M.M."/>
        </authorList>
    </citation>
    <scope>NUCLEOTIDE SEQUENCE [LARGE SCALE GENOMIC DNA]</scope>
    <source>
        <strain evidence="7">BOTRYCO-2</strain>
    </source>
</reference>
<dbReference type="InterPro" id="IPR014284">
    <property type="entry name" value="RNA_pol_sigma-70_dom"/>
</dbReference>
<keyword evidence="8" id="KW-1185">Reference proteome</keyword>
<dbReference type="InterPro" id="IPR013325">
    <property type="entry name" value="RNA_pol_sigma_r2"/>
</dbReference>
<dbReference type="InterPro" id="IPR036388">
    <property type="entry name" value="WH-like_DNA-bd_sf"/>
</dbReference>
<dbReference type="Gene3D" id="1.10.1740.10">
    <property type="match status" value="1"/>
</dbReference>
<sequence>MTVQSSQALVSHVDEALVKRARAGSSNAFEQLVRRHQAPLRAFLCRMVTEPSLADDLAQETFLKAWKALPRWRGTEGDGSSFRGWLFSIAINTARDQRRSLTRAQKRDTAWHAEQDQNTSTEAGMAARLDLDRILQALSPDQRLVVSLCFGAGLTHAEAAQALSMPLGTVKSHAQRGRDRALDLMRDLRPSAPTATLLVSESPKP</sequence>
<dbReference type="EMBL" id="BFBR01000011">
    <property type="protein sequence ID" value="GBF59226.1"/>
    <property type="molecule type" value="Genomic_DNA"/>
</dbReference>
<dbReference type="InterPro" id="IPR039425">
    <property type="entry name" value="RNA_pol_sigma-70-like"/>
</dbReference>
<dbReference type="NCBIfam" id="TIGR02937">
    <property type="entry name" value="sigma70-ECF"/>
    <property type="match status" value="1"/>
</dbReference>
<feature type="domain" description="RNA polymerase sigma factor 70 region 4 type 2" evidence="6">
    <location>
        <begin position="129"/>
        <end position="179"/>
    </location>
</feature>
<dbReference type="SUPFAM" id="SSF88659">
    <property type="entry name" value="Sigma3 and sigma4 domains of RNA polymerase sigma factors"/>
    <property type="match status" value="1"/>
</dbReference>